<organism evidence="1 2">
    <name type="scientific">Spiromyces aspiralis</name>
    <dbReference type="NCBI Taxonomy" id="68401"/>
    <lineage>
        <taxon>Eukaryota</taxon>
        <taxon>Fungi</taxon>
        <taxon>Fungi incertae sedis</taxon>
        <taxon>Zoopagomycota</taxon>
        <taxon>Kickxellomycotina</taxon>
        <taxon>Kickxellomycetes</taxon>
        <taxon>Kickxellales</taxon>
        <taxon>Kickxellaceae</taxon>
        <taxon>Spiromyces</taxon>
    </lineage>
</organism>
<comment type="caution">
    <text evidence="1">The sequence shown here is derived from an EMBL/GenBank/DDBJ whole genome shotgun (WGS) entry which is preliminary data.</text>
</comment>
<gene>
    <name evidence="1" type="ORF">EV182_000398</name>
</gene>
<evidence type="ECO:0000313" key="1">
    <source>
        <dbReference type="EMBL" id="KAJ1680242.1"/>
    </source>
</evidence>
<keyword evidence="2" id="KW-1185">Reference proteome</keyword>
<proteinExistence type="predicted"/>
<accession>A0ACC1HUY2</accession>
<sequence>MAITAATPEYDKKEYWVNRFEHESSFEWLVDAKTLLPILEEHVPHDSKIVQLGCGNSSLAFDAFDAGYTDILSLDYCENVIQRMVDETRRRYPVGDSGVPAGPRWRVMDILAMQDHLAPGSIDCAVDKCTMDAIACGDDAQATRINALERQVHRILKPGSHWFVLSYSSTRFDEFAPEAKDRWDKIIVPIEVSPSDAVSTSAGPVYQPAIYYYCYILRKL</sequence>
<name>A0ACC1HUY2_9FUNG</name>
<reference evidence="1" key="1">
    <citation type="submission" date="2022-06" db="EMBL/GenBank/DDBJ databases">
        <title>Phylogenomic reconstructions and comparative analyses of Kickxellomycotina fungi.</title>
        <authorList>
            <person name="Reynolds N.K."/>
            <person name="Stajich J.E."/>
            <person name="Barry K."/>
            <person name="Grigoriev I.V."/>
            <person name="Crous P."/>
            <person name="Smith M.E."/>
        </authorList>
    </citation>
    <scope>NUCLEOTIDE SEQUENCE</scope>
    <source>
        <strain evidence="1">RSA 2271</strain>
    </source>
</reference>
<dbReference type="EMBL" id="JAMZIH010000016">
    <property type="protein sequence ID" value="KAJ1680242.1"/>
    <property type="molecule type" value="Genomic_DNA"/>
</dbReference>
<evidence type="ECO:0000313" key="2">
    <source>
        <dbReference type="Proteomes" id="UP001145114"/>
    </source>
</evidence>
<dbReference type="Proteomes" id="UP001145114">
    <property type="component" value="Unassembled WGS sequence"/>
</dbReference>
<protein>
    <submittedName>
        <fullName evidence="1">Uncharacterized protein</fullName>
    </submittedName>
</protein>